<protein>
    <submittedName>
        <fullName evidence="2">Uncharacterized protein</fullName>
    </submittedName>
</protein>
<dbReference type="AlphaFoldDB" id="A0A654BDR9"/>
<organism evidence="2 3">
    <name type="scientific">Sphingobacterium multivorum</name>
    <dbReference type="NCBI Taxonomy" id="28454"/>
    <lineage>
        <taxon>Bacteria</taxon>
        <taxon>Pseudomonadati</taxon>
        <taxon>Bacteroidota</taxon>
        <taxon>Sphingobacteriia</taxon>
        <taxon>Sphingobacteriales</taxon>
        <taxon>Sphingobacteriaceae</taxon>
        <taxon>Sphingobacterium</taxon>
    </lineage>
</organism>
<dbReference type="Proteomes" id="UP000432350">
    <property type="component" value="Unassembled WGS sequence"/>
</dbReference>
<reference evidence="2 3" key="1">
    <citation type="submission" date="2019-10" db="EMBL/GenBank/DDBJ databases">
        <authorList>
            <person name="Karimi E."/>
        </authorList>
    </citation>
    <scope>NUCLEOTIDE SEQUENCE [LARGE SCALE GENOMIC DNA]</scope>
    <source>
        <strain evidence="2">Sphingobacterium sp. 8BC</strain>
    </source>
</reference>
<dbReference type="EMBL" id="CABWMV010000018">
    <property type="protein sequence ID" value="VXC77974.1"/>
    <property type="molecule type" value="Genomic_DNA"/>
</dbReference>
<feature type="region of interest" description="Disordered" evidence="1">
    <location>
        <begin position="1"/>
        <end position="47"/>
    </location>
</feature>
<evidence type="ECO:0000313" key="3">
    <source>
        <dbReference type="Proteomes" id="UP000432350"/>
    </source>
</evidence>
<name>A0A654BDR9_SPHMU</name>
<evidence type="ECO:0000313" key="2">
    <source>
        <dbReference type="EMBL" id="VXC77974.1"/>
    </source>
</evidence>
<feature type="compositionally biased region" description="Low complexity" evidence="1">
    <location>
        <begin position="24"/>
        <end position="36"/>
    </location>
</feature>
<feature type="compositionally biased region" description="Basic residues" evidence="1">
    <location>
        <begin position="14"/>
        <end position="23"/>
    </location>
</feature>
<accession>A0A654BDR9</accession>
<sequence length="119" mass="12732">MPAGHRPAAAPRTGRSRRHRQRQSRSNSPTTTGPAPRGRRSGRRRAWGAVRPSLAPLVPLGDHGAYVSSYCDRDAAGEHVPVGPRVSEAVDVACAATGNVAEHVRVRRVGGEEVDRATR</sequence>
<proteinExistence type="predicted"/>
<evidence type="ECO:0000256" key="1">
    <source>
        <dbReference type="SAM" id="MobiDB-lite"/>
    </source>
</evidence>
<gene>
    <name evidence="2" type="ORF">SPHINGO8BC_250001</name>
</gene>
<feature type="compositionally biased region" description="Basic residues" evidence="1">
    <location>
        <begin position="37"/>
        <end position="46"/>
    </location>
</feature>